<reference evidence="4 5" key="1">
    <citation type="submission" date="2015-07" db="EMBL/GenBank/DDBJ databases">
        <title>Draft Genome Sequence of Malassezia furfur CBS1878 and Malassezia pachydermatis CBS1879.</title>
        <authorList>
            <person name="Triana S."/>
            <person name="Ohm R."/>
            <person name="Gonzalez A."/>
            <person name="DeCock H."/>
            <person name="Restrepo S."/>
            <person name="Celis A."/>
        </authorList>
    </citation>
    <scope>NUCLEOTIDE SEQUENCE [LARGE SCALE GENOMIC DNA]</scope>
    <source>
        <strain evidence="4 5">CBS 1879</strain>
    </source>
</reference>
<feature type="domain" description="SYO1-like TPR repeats" evidence="3">
    <location>
        <begin position="623"/>
        <end position="834"/>
    </location>
</feature>
<feature type="compositionally biased region" description="Basic residues" evidence="2">
    <location>
        <begin position="11"/>
        <end position="20"/>
    </location>
</feature>
<organism evidence="4 5">
    <name type="scientific">Malassezia pachydermatis</name>
    <dbReference type="NCBI Taxonomy" id="77020"/>
    <lineage>
        <taxon>Eukaryota</taxon>
        <taxon>Fungi</taxon>
        <taxon>Dikarya</taxon>
        <taxon>Basidiomycota</taxon>
        <taxon>Ustilaginomycotina</taxon>
        <taxon>Malasseziomycetes</taxon>
        <taxon>Malasseziales</taxon>
        <taxon>Malasseziaceae</taxon>
        <taxon>Malassezia</taxon>
    </lineage>
</organism>
<evidence type="ECO:0000256" key="1">
    <source>
        <dbReference type="ARBA" id="ARBA00049983"/>
    </source>
</evidence>
<dbReference type="GO" id="GO:0042273">
    <property type="term" value="P:ribosomal large subunit biogenesis"/>
    <property type="evidence" value="ECO:0007669"/>
    <property type="project" value="TreeGrafter"/>
</dbReference>
<feature type="region of interest" description="Disordered" evidence="2">
    <location>
        <begin position="1"/>
        <end position="25"/>
    </location>
</feature>
<dbReference type="InterPro" id="IPR016024">
    <property type="entry name" value="ARM-type_fold"/>
</dbReference>
<name>A0A0M8MJX7_9BASI</name>
<evidence type="ECO:0000259" key="3">
    <source>
        <dbReference type="Pfam" id="PF25567"/>
    </source>
</evidence>
<evidence type="ECO:0000313" key="5">
    <source>
        <dbReference type="Proteomes" id="UP000037751"/>
    </source>
</evidence>
<dbReference type="InterPro" id="IPR057990">
    <property type="entry name" value="TPR_SYO1"/>
</dbReference>
<evidence type="ECO:0000256" key="2">
    <source>
        <dbReference type="SAM" id="MobiDB-lite"/>
    </source>
</evidence>
<gene>
    <name evidence="4" type="ORF">Malapachy_1671</name>
</gene>
<accession>A0A0M8MJX7</accession>
<proteinExistence type="inferred from homology"/>
<dbReference type="GO" id="GO:0051082">
    <property type="term" value="F:unfolded protein binding"/>
    <property type="evidence" value="ECO:0007669"/>
    <property type="project" value="TreeGrafter"/>
</dbReference>
<comment type="caution">
    <text evidence="4">The sequence shown here is derived from an EMBL/GenBank/DDBJ whole genome shotgun (WGS) entry which is preliminary data.</text>
</comment>
<comment type="similarity">
    <text evidence="1">Belongs to the nuclear import and ribosome assembly adapter family.</text>
</comment>
<dbReference type="EMBL" id="LGAV01000007">
    <property type="protein sequence ID" value="KOS13058.1"/>
    <property type="molecule type" value="Genomic_DNA"/>
</dbReference>
<feature type="compositionally biased region" description="Basic and acidic residues" evidence="2">
    <location>
        <begin position="1"/>
        <end position="10"/>
    </location>
</feature>
<dbReference type="SUPFAM" id="SSF48371">
    <property type="entry name" value="ARM repeat"/>
    <property type="match status" value="1"/>
</dbReference>
<keyword evidence="5" id="KW-1185">Reference proteome</keyword>
<dbReference type="Pfam" id="PF25567">
    <property type="entry name" value="TPR_SYO1"/>
    <property type="match status" value="1"/>
</dbReference>
<dbReference type="Proteomes" id="UP000037751">
    <property type="component" value="Unassembled WGS sequence"/>
</dbReference>
<dbReference type="PANTHER" id="PTHR13347">
    <property type="entry name" value="HEAT REPEAT-CONTAINING PROTEIN 3"/>
    <property type="match status" value="1"/>
</dbReference>
<dbReference type="STRING" id="77020.A0A0M8MJX7"/>
<dbReference type="AlphaFoldDB" id="A0A0M8MJX7"/>
<protein>
    <submittedName>
        <fullName evidence="4">Arm repeat-containing protein</fullName>
    </submittedName>
</protein>
<dbReference type="GO" id="GO:0006606">
    <property type="term" value="P:protein import into nucleus"/>
    <property type="evidence" value="ECO:0007669"/>
    <property type="project" value="TreeGrafter"/>
</dbReference>
<dbReference type="GeneID" id="28728048"/>
<dbReference type="OrthoDB" id="288703at2759"/>
<dbReference type="InterPro" id="IPR052616">
    <property type="entry name" value="SYO1-like"/>
</dbReference>
<dbReference type="RefSeq" id="XP_017990690.1">
    <property type="nucleotide sequence ID" value="XM_018136173.1"/>
</dbReference>
<dbReference type="VEuPathDB" id="FungiDB:Malapachy_1671"/>
<dbReference type="InterPro" id="IPR011989">
    <property type="entry name" value="ARM-like"/>
</dbReference>
<sequence>MPKARPDVARRAQRARRHDPMHRPSIEVQTPSAAQIIPALASLGTDASAPAIETGDKVWALASVSTLLVEDDAKHRQLLLDNKVIPRVLYALASDTNLEVRREASGALRNLCVGSTDDVLAQIVNKGGLETVLQVLRWAALGLQNQEQRLERARAPLLAERERLLSKPVEQMNRKERRQAAKLAQGKLPSATAGATAEFVGDDAQDTLDVHGWGHDVMTSLAAMDSAAAQCLAELCVNVVTSLACMCEASEKYVARALAWDWSEPSSPSPLVAEALSAWLCQAVHVGTLASTHAEQVPHGAECARALVQWGLASAQVLGSLTDEDTTGFARGIAGERSRTPSPAAARATPAQLLEAQKRGEGRLQQLTSAGALLRTDASPAVAMLGAAANAALVRVYTSLHDTGEGVEEDEDGPADDSLDPMCTTTSAMPLSEYVEQALVAQLGPVLVHASTSTFAGEEQHVVEVCLELAADVAGAMGLVFSTRVDPDAMDDDAEVDAAARLQRFTPVAWLHSSWTEALLRLATPTDASQHTDAAGMHARAIESRALAALHNGLWRLASQAPPPPSQWPEDEEALAHIAAWRAWVGTTYLNDDEEEQGGMAGPTAAQTTLQTLWTRVFETAASWAGVESVANAPMTTPTTAMSSTSTAGSLASDGLAMVSTCLGCLWSMARILEGQLPLTQGDEIATPVQALMAAYHSAHQPAVRVQCIGTLAVLARSQWYRYETKGMTTTRPPPAYHAVYVRLATFWLEILQQGPDAETLIAVLNAIVDTYANELAPWDSVYTEAHMQAALTQRLPSITAVAKQVNRRVDAPLYAALMDSVQNLRAFLAYRASLA</sequence>
<evidence type="ECO:0000313" key="4">
    <source>
        <dbReference type="EMBL" id="KOS13058.1"/>
    </source>
</evidence>
<dbReference type="Gene3D" id="1.25.10.10">
    <property type="entry name" value="Leucine-rich Repeat Variant"/>
    <property type="match status" value="2"/>
</dbReference>
<dbReference type="PANTHER" id="PTHR13347:SF1">
    <property type="entry name" value="HEAT REPEAT-CONTAINING PROTEIN 3"/>
    <property type="match status" value="1"/>
</dbReference>